<feature type="chain" id="PRO_5019082735" description="Fimbrillin family protein" evidence="1">
    <location>
        <begin position="26"/>
        <end position="567"/>
    </location>
</feature>
<accession>A0A412YKX4</accession>
<proteinExistence type="predicted"/>
<protein>
    <recommendedName>
        <fullName evidence="4">Fimbrillin family protein</fullName>
    </recommendedName>
</protein>
<name>A0A412YKX4_9BACE</name>
<gene>
    <name evidence="2" type="ORF">DWW09_03835</name>
</gene>
<dbReference type="Gene3D" id="2.60.40.2620">
    <property type="entry name" value="Fimbrillin-like"/>
    <property type="match status" value="1"/>
</dbReference>
<dbReference type="PROSITE" id="PS51257">
    <property type="entry name" value="PROKAR_LIPOPROTEIN"/>
    <property type="match status" value="1"/>
</dbReference>
<dbReference type="Gene3D" id="2.60.40.3570">
    <property type="match status" value="1"/>
</dbReference>
<organism evidence="2 3">
    <name type="scientific">Bacteroides clarus</name>
    <dbReference type="NCBI Taxonomy" id="626929"/>
    <lineage>
        <taxon>Bacteria</taxon>
        <taxon>Pseudomonadati</taxon>
        <taxon>Bacteroidota</taxon>
        <taxon>Bacteroidia</taxon>
        <taxon>Bacteroidales</taxon>
        <taxon>Bacteroidaceae</taxon>
        <taxon>Bacteroides</taxon>
    </lineage>
</organism>
<comment type="caution">
    <text evidence="2">The sequence shown here is derived from an EMBL/GenBank/DDBJ whole genome shotgun (WGS) entry which is preliminary data.</text>
</comment>
<evidence type="ECO:0000256" key="1">
    <source>
        <dbReference type="SAM" id="SignalP"/>
    </source>
</evidence>
<evidence type="ECO:0008006" key="4">
    <source>
        <dbReference type="Google" id="ProtNLM"/>
    </source>
</evidence>
<dbReference type="AlphaFoldDB" id="A0A412YKX4"/>
<dbReference type="InterPro" id="IPR042278">
    <property type="entry name" value="Mfa-like_1_N"/>
</dbReference>
<feature type="signal peptide" evidence="1">
    <location>
        <begin position="1"/>
        <end position="25"/>
    </location>
</feature>
<dbReference type="Pfam" id="PF13149">
    <property type="entry name" value="Mfa_like_1"/>
    <property type="match status" value="1"/>
</dbReference>
<dbReference type="Proteomes" id="UP000284366">
    <property type="component" value="Unassembled WGS sequence"/>
</dbReference>
<keyword evidence="1" id="KW-0732">Signal</keyword>
<dbReference type="CDD" id="cd13120">
    <property type="entry name" value="BF2867_like_N"/>
    <property type="match status" value="1"/>
</dbReference>
<dbReference type="InterPro" id="IPR025049">
    <property type="entry name" value="Mfa-like_1"/>
</dbReference>
<evidence type="ECO:0000313" key="2">
    <source>
        <dbReference type="EMBL" id="RGV58022.1"/>
    </source>
</evidence>
<reference evidence="2 3" key="1">
    <citation type="submission" date="2018-08" db="EMBL/GenBank/DDBJ databases">
        <title>A genome reference for cultivated species of the human gut microbiota.</title>
        <authorList>
            <person name="Zou Y."/>
            <person name="Xue W."/>
            <person name="Luo G."/>
        </authorList>
    </citation>
    <scope>NUCLEOTIDE SEQUENCE [LARGE SCALE GENOMIC DNA]</scope>
    <source>
        <strain evidence="2 3">AF14-27</strain>
    </source>
</reference>
<dbReference type="EMBL" id="QRZG01000004">
    <property type="protein sequence ID" value="RGV58022.1"/>
    <property type="molecule type" value="Genomic_DNA"/>
</dbReference>
<dbReference type="RefSeq" id="WP_118045921.1">
    <property type="nucleotide sequence ID" value="NZ_QRZG01000004.1"/>
</dbReference>
<evidence type="ECO:0000313" key="3">
    <source>
        <dbReference type="Proteomes" id="UP000284366"/>
    </source>
</evidence>
<sequence>MNMKNIFKLSAMILAAAFVAGCSQNDELDVTPVENEGQLTIHATASDFVSSDADTRIINEGADTQFEAGDKIGIFAIRSTDNKLLVQNMPLEYAGADWTGNDNKVYYYKNTAYVAYSPYDENLSIASADNQASLQEQIKEYFTQKLEVAGNDQSIAYPSLDLMLASAEPTDIGNANTKSLSFDFKHQLALMEIEVPVKAYLDTEKNFIYAEPFTKDFTLDGNSLTMYPLSIKTEGVAGEDAKAYSLFRFLVKPEMAYTLGGELKYGAPIQLEEKTVNLETGKYMKYTINVEGAESSYTERAIAVGDYYYADGSICPGTNDGDNIIKENCIGIIFATDNVSVSNGMDGSKKYTNGKVLALENYHTDEMTPSSASTSSYYVNWGAHTDDENLIEKTEALNGNYPLFSKRLDGYAKTTALASSVEAVQYALKFGEENNMKYAAPIGSTGWYMPSIGELIEVFNAFGKSSDGAEYSLSASDFFDNNKSKENKLATLLNLQNKLVAADGKFLQEFPDDPLNNKIAHTDRWWSTTEVSSTDAWVIELKTNGQVKVLDRPKNAKNASIRPILAF</sequence>